<feature type="domain" description="HTH tetR-type" evidence="5">
    <location>
        <begin position="14"/>
        <end position="74"/>
    </location>
</feature>
<evidence type="ECO:0000313" key="6">
    <source>
        <dbReference type="EMBL" id="RVT92679.1"/>
    </source>
</evidence>
<dbReference type="EMBL" id="SACN01000001">
    <property type="protein sequence ID" value="RVT92679.1"/>
    <property type="molecule type" value="Genomic_DNA"/>
</dbReference>
<dbReference type="PANTHER" id="PTHR47506">
    <property type="entry name" value="TRANSCRIPTIONAL REGULATORY PROTEIN"/>
    <property type="match status" value="1"/>
</dbReference>
<dbReference type="SUPFAM" id="SSF46689">
    <property type="entry name" value="Homeodomain-like"/>
    <property type="match status" value="1"/>
</dbReference>
<feature type="DNA-binding region" description="H-T-H motif" evidence="4">
    <location>
        <begin position="37"/>
        <end position="56"/>
    </location>
</feature>
<dbReference type="GO" id="GO:0003677">
    <property type="term" value="F:DNA binding"/>
    <property type="evidence" value="ECO:0007669"/>
    <property type="project" value="UniProtKB-UniRule"/>
</dbReference>
<proteinExistence type="predicted"/>
<name>A0A437M4S7_9SPHN</name>
<keyword evidence="7" id="KW-1185">Reference proteome</keyword>
<dbReference type="InterPro" id="IPR001647">
    <property type="entry name" value="HTH_TetR"/>
</dbReference>
<evidence type="ECO:0000256" key="2">
    <source>
        <dbReference type="ARBA" id="ARBA00023125"/>
    </source>
</evidence>
<sequence>MTTKKAGTRGRPRSFDAEAAVETAQTLFQQRGYDGVGVADIGKALGITPPSFYNAFGSKVALFAQVLDSYTAGYGRFVPEALEGPGDSADAVDRLLTEAARRYATKDGIAGCLVIDGVRNSSDAEALAMIARHKAASRDMLRARFAREHPDKADGLAAIVITALNGLSASARDGASEAELMLSAKAFARAFREETRASDGPRVRVL</sequence>
<evidence type="ECO:0000256" key="4">
    <source>
        <dbReference type="PROSITE-ProRule" id="PRU00335"/>
    </source>
</evidence>
<dbReference type="InterPro" id="IPR009057">
    <property type="entry name" value="Homeodomain-like_sf"/>
</dbReference>
<keyword evidence="2 4" id="KW-0238">DNA-binding</keyword>
<organism evidence="6 7">
    <name type="scientific">Sphingomonas crocodyli</name>
    <dbReference type="NCBI Taxonomy" id="1979270"/>
    <lineage>
        <taxon>Bacteria</taxon>
        <taxon>Pseudomonadati</taxon>
        <taxon>Pseudomonadota</taxon>
        <taxon>Alphaproteobacteria</taxon>
        <taxon>Sphingomonadales</taxon>
        <taxon>Sphingomonadaceae</taxon>
        <taxon>Sphingomonas</taxon>
    </lineage>
</organism>
<dbReference type="Gene3D" id="1.10.357.10">
    <property type="entry name" value="Tetracycline Repressor, domain 2"/>
    <property type="match status" value="1"/>
</dbReference>
<dbReference type="PROSITE" id="PS50977">
    <property type="entry name" value="HTH_TETR_2"/>
    <property type="match status" value="1"/>
</dbReference>
<dbReference type="Pfam" id="PF00440">
    <property type="entry name" value="TetR_N"/>
    <property type="match status" value="1"/>
</dbReference>
<evidence type="ECO:0000259" key="5">
    <source>
        <dbReference type="PROSITE" id="PS50977"/>
    </source>
</evidence>
<evidence type="ECO:0000313" key="7">
    <source>
        <dbReference type="Proteomes" id="UP000282971"/>
    </source>
</evidence>
<keyword evidence="1" id="KW-0805">Transcription regulation</keyword>
<reference evidence="6 7" key="1">
    <citation type="submission" date="2019-01" db="EMBL/GenBank/DDBJ databases">
        <authorList>
            <person name="Chen W.-M."/>
        </authorList>
    </citation>
    <scope>NUCLEOTIDE SEQUENCE [LARGE SCALE GENOMIC DNA]</scope>
    <source>
        <strain evidence="6 7">CCP-7</strain>
    </source>
</reference>
<dbReference type="Gene3D" id="1.10.10.60">
    <property type="entry name" value="Homeodomain-like"/>
    <property type="match status" value="1"/>
</dbReference>
<protein>
    <submittedName>
        <fullName evidence="6">TetR/AcrR family transcriptional regulator</fullName>
    </submittedName>
</protein>
<accession>A0A437M4S7</accession>
<comment type="caution">
    <text evidence="6">The sequence shown here is derived from an EMBL/GenBank/DDBJ whole genome shotgun (WGS) entry which is preliminary data.</text>
</comment>
<dbReference type="PANTHER" id="PTHR47506:SF1">
    <property type="entry name" value="HTH-TYPE TRANSCRIPTIONAL REGULATOR YJDC"/>
    <property type="match status" value="1"/>
</dbReference>
<gene>
    <name evidence="6" type="ORF">EOD43_01785</name>
</gene>
<evidence type="ECO:0000256" key="3">
    <source>
        <dbReference type="ARBA" id="ARBA00023163"/>
    </source>
</evidence>
<dbReference type="SUPFAM" id="SSF48498">
    <property type="entry name" value="Tetracyclin repressor-like, C-terminal domain"/>
    <property type="match status" value="1"/>
</dbReference>
<dbReference type="RefSeq" id="WP_127740523.1">
    <property type="nucleotide sequence ID" value="NZ_SACN01000001.1"/>
</dbReference>
<keyword evidence="3" id="KW-0804">Transcription</keyword>
<dbReference type="AlphaFoldDB" id="A0A437M4S7"/>
<dbReference type="InterPro" id="IPR036271">
    <property type="entry name" value="Tet_transcr_reg_TetR-rel_C_sf"/>
</dbReference>
<dbReference type="OrthoDB" id="9795242at2"/>
<dbReference type="PRINTS" id="PR00455">
    <property type="entry name" value="HTHTETR"/>
</dbReference>
<evidence type="ECO:0000256" key="1">
    <source>
        <dbReference type="ARBA" id="ARBA00023015"/>
    </source>
</evidence>
<dbReference type="Proteomes" id="UP000282971">
    <property type="component" value="Unassembled WGS sequence"/>
</dbReference>